<dbReference type="PROSITE" id="PS00086">
    <property type="entry name" value="CYTOCHROME_P450"/>
    <property type="match status" value="1"/>
</dbReference>
<dbReference type="PANTHER" id="PTHR24292:SF54">
    <property type="entry name" value="CYP9F3-RELATED"/>
    <property type="match status" value="1"/>
</dbReference>
<evidence type="ECO:0000256" key="1">
    <source>
        <dbReference type="ARBA" id="ARBA00001971"/>
    </source>
</evidence>
<protein>
    <recommendedName>
        <fullName evidence="16">Cytochrome P450 9e2-like</fullName>
    </recommendedName>
</protein>
<evidence type="ECO:0000256" key="13">
    <source>
        <dbReference type="RuleBase" id="RU000461"/>
    </source>
</evidence>
<keyword evidence="7" id="KW-0256">Endoplasmic reticulum</keyword>
<name>A0ABM5JJ25_DIAVI</name>
<dbReference type="EnsemblMetazoa" id="XM_050641985.1">
    <property type="protein sequence ID" value="XP_050497942.1"/>
    <property type="gene ID" value="LOC126879073"/>
</dbReference>
<dbReference type="InterPro" id="IPR017972">
    <property type="entry name" value="Cyt_P450_CS"/>
</dbReference>
<keyword evidence="8" id="KW-0492">Microsome</keyword>
<dbReference type="Proteomes" id="UP001652700">
    <property type="component" value="Unplaced"/>
</dbReference>
<evidence type="ECO:0000256" key="10">
    <source>
        <dbReference type="ARBA" id="ARBA00023004"/>
    </source>
</evidence>
<comment type="subcellular location">
    <subcellularLocation>
        <location evidence="3">Endoplasmic reticulum membrane</location>
        <topology evidence="3">Peripheral membrane protein</topology>
    </subcellularLocation>
    <subcellularLocation>
        <location evidence="2">Microsome membrane</location>
        <topology evidence="2">Peripheral membrane protein</topology>
    </subcellularLocation>
</comment>
<dbReference type="PRINTS" id="PR00464">
    <property type="entry name" value="EP450II"/>
</dbReference>
<reference evidence="14" key="1">
    <citation type="submission" date="2025-05" db="UniProtKB">
        <authorList>
            <consortium name="EnsemblMetazoa"/>
        </authorList>
    </citation>
    <scope>IDENTIFICATION</scope>
</reference>
<evidence type="ECO:0000256" key="12">
    <source>
        <dbReference type="ARBA" id="ARBA00023136"/>
    </source>
</evidence>
<dbReference type="InterPro" id="IPR002402">
    <property type="entry name" value="Cyt_P450_E_grp-II"/>
</dbReference>
<dbReference type="InterPro" id="IPR050476">
    <property type="entry name" value="Insect_CytP450_Detox"/>
</dbReference>
<keyword evidence="10 13" id="KW-0408">Iron</keyword>
<evidence type="ECO:0000256" key="3">
    <source>
        <dbReference type="ARBA" id="ARBA00004406"/>
    </source>
</evidence>
<evidence type="ECO:0000256" key="9">
    <source>
        <dbReference type="ARBA" id="ARBA00023002"/>
    </source>
</evidence>
<keyword evidence="12" id="KW-0472">Membrane</keyword>
<dbReference type="PRINTS" id="PR00385">
    <property type="entry name" value="P450"/>
</dbReference>
<keyword evidence="6 13" id="KW-0479">Metal-binding</keyword>
<evidence type="ECO:0000313" key="15">
    <source>
        <dbReference type="Proteomes" id="UP001652700"/>
    </source>
</evidence>
<evidence type="ECO:0000256" key="6">
    <source>
        <dbReference type="ARBA" id="ARBA00022723"/>
    </source>
</evidence>
<dbReference type="Pfam" id="PF00067">
    <property type="entry name" value="p450"/>
    <property type="match status" value="1"/>
</dbReference>
<evidence type="ECO:0000256" key="7">
    <source>
        <dbReference type="ARBA" id="ARBA00022824"/>
    </source>
</evidence>
<dbReference type="InterPro" id="IPR036396">
    <property type="entry name" value="Cyt_P450_sf"/>
</dbReference>
<keyword evidence="5 13" id="KW-0349">Heme</keyword>
<keyword evidence="15" id="KW-1185">Reference proteome</keyword>
<evidence type="ECO:0000256" key="11">
    <source>
        <dbReference type="ARBA" id="ARBA00023033"/>
    </source>
</evidence>
<organism evidence="14 15">
    <name type="scientific">Diabrotica virgifera virgifera</name>
    <name type="common">western corn rootworm</name>
    <dbReference type="NCBI Taxonomy" id="50390"/>
    <lineage>
        <taxon>Eukaryota</taxon>
        <taxon>Metazoa</taxon>
        <taxon>Ecdysozoa</taxon>
        <taxon>Arthropoda</taxon>
        <taxon>Hexapoda</taxon>
        <taxon>Insecta</taxon>
        <taxon>Pterygota</taxon>
        <taxon>Neoptera</taxon>
        <taxon>Endopterygota</taxon>
        <taxon>Coleoptera</taxon>
        <taxon>Polyphaga</taxon>
        <taxon>Cucujiformia</taxon>
        <taxon>Chrysomeloidea</taxon>
        <taxon>Chrysomelidae</taxon>
        <taxon>Galerucinae</taxon>
        <taxon>Diabroticina</taxon>
        <taxon>Diabroticites</taxon>
        <taxon>Diabrotica</taxon>
    </lineage>
</organism>
<dbReference type="InterPro" id="IPR001128">
    <property type="entry name" value="Cyt_P450"/>
</dbReference>
<evidence type="ECO:0000256" key="5">
    <source>
        <dbReference type="ARBA" id="ARBA00022617"/>
    </source>
</evidence>
<accession>A0ABM5JJ25</accession>
<comment type="similarity">
    <text evidence="4 13">Belongs to the cytochrome P450 family.</text>
</comment>
<evidence type="ECO:0008006" key="16">
    <source>
        <dbReference type="Google" id="ProtNLM"/>
    </source>
</evidence>
<comment type="cofactor">
    <cofactor evidence="1">
        <name>heme</name>
        <dbReference type="ChEBI" id="CHEBI:30413"/>
    </cofactor>
</comment>
<proteinExistence type="inferred from homology"/>
<keyword evidence="9 13" id="KW-0560">Oxidoreductase</keyword>
<dbReference type="GeneID" id="126879073"/>
<evidence type="ECO:0000256" key="8">
    <source>
        <dbReference type="ARBA" id="ARBA00022848"/>
    </source>
</evidence>
<evidence type="ECO:0000313" key="14">
    <source>
        <dbReference type="EnsemblMetazoa" id="XP_050497942.1"/>
    </source>
</evidence>
<keyword evidence="11 13" id="KW-0503">Monooxygenase</keyword>
<dbReference type="RefSeq" id="XP_050497942.1">
    <property type="nucleotide sequence ID" value="XM_050641985.1"/>
</dbReference>
<dbReference type="PANTHER" id="PTHR24292">
    <property type="entry name" value="CYTOCHROME P450"/>
    <property type="match status" value="1"/>
</dbReference>
<sequence>MLLILLLLVALCLAVYYYLFVPLTFWRQNEVKQKGFFACFLDSYFVFLKKKNIGYVVATWYKEFPNTRYSGIYQFGNPVLILRDPDLIKQIWIKDFEHFTDRRTYIPEDLDPLFGKSIFSLKGERWKNMRSIVSPTFTSSKMKYMFVLIKECCDNFTNYFLKQGSHIQEVQFKDASGRFCTDVIASIAFGINLDSLDQKDNEFYAMVSRVSNLNKFSKLIRFMGFLLAPKLYRFLGLKLSDKEETSFFVNLVNDSIKQREEKGIVRPDTIQLLLETRKNEKPEEDATTEDTGFAAMEEVKIVREKLNIKLTDEDIQAQSFLFFFAGYESVSTMMCCMAHELAVNTDIQDRLRKEIVETDKNCSGKLTYDSLVRMKYLDMVTSEVLRKWPAQAGAERVCTKPYIIEPSTPEETPLHLEKGHVVVIPTFGMHRDPDLFPNPDRFDPERFNDENKHKIIPGSYTPFGMGPRGCIASRLAILETKIFFYSVLLRLKIVPVEKTCIPLKLTKSPALIGVEDGCWLGLKRIE</sequence>
<dbReference type="CDD" id="cd11056">
    <property type="entry name" value="CYP6-like"/>
    <property type="match status" value="1"/>
</dbReference>
<dbReference type="Gene3D" id="1.10.630.10">
    <property type="entry name" value="Cytochrome P450"/>
    <property type="match status" value="1"/>
</dbReference>
<dbReference type="SUPFAM" id="SSF48264">
    <property type="entry name" value="Cytochrome P450"/>
    <property type="match status" value="1"/>
</dbReference>
<evidence type="ECO:0000256" key="4">
    <source>
        <dbReference type="ARBA" id="ARBA00010617"/>
    </source>
</evidence>
<evidence type="ECO:0000256" key="2">
    <source>
        <dbReference type="ARBA" id="ARBA00004174"/>
    </source>
</evidence>